<dbReference type="InterPro" id="IPR029052">
    <property type="entry name" value="Metallo-depent_PP-like"/>
</dbReference>
<dbReference type="PIRSF" id="PIRSF004789">
    <property type="entry name" value="DR1281"/>
    <property type="match status" value="1"/>
</dbReference>
<reference evidence="1" key="1">
    <citation type="submission" date="2022-07" db="EMBL/GenBank/DDBJ databases">
        <title>First report of Bartonella spp. in marsupials in Brazil, with a description of Bartonella harrusi sp. nov. and new proposal for taxonomic reclassification of species of the genus Bartonella.</title>
        <authorList>
            <person name="Amaral R.B."/>
        </authorList>
    </citation>
    <scope>NUCLEOTIDE SEQUENCE</scope>
    <source>
        <strain evidence="1">117A</strain>
    </source>
</reference>
<organism evidence="1 2">
    <name type="scientific">Bartonella harrusi</name>
    <dbReference type="NCBI Taxonomy" id="2961895"/>
    <lineage>
        <taxon>Bacteria</taxon>
        <taxon>Pseudomonadati</taxon>
        <taxon>Pseudomonadota</taxon>
        <taxon>Alphaproteobacteria</taxon>
        <taxon>Hyphomicrobiales</taxon>
        <taxon>Bartonellaceae</taxon>
        <taxon>Bartonella</taxon>
    </lineage>
</organism>
<dbReference type="SUPFAM" id="SSF56300">
    <property type="entry name" value="Metallo-dependent phosphatases"/>
    <property type="match status" value="1"/>
</dbReference>
<proteinExistence type="predicted"/>
<dbReference type="PANTHER" id="PTHR36303">
    <property type="entry name" value="2',3'-CYCLIC-NUCLEOTIDE 2'-PHOSPHODIESTERASE"/>
    <property type="match status" value="1"/>
</dbReference>
<dbReference type="InterPro" id="IPR005235">
    <property type="entry name" value="YmdB-like"/>
</dbReference>
<accession>A0ABY5EXM6</accession>
<sequence length="273" mass="30020">MRFLFLGDIVGMTGCKVVFEQLPQLIKRWHVDFVVVNGENASHGFGISRETYQDLLMVGVDVVTTGNHAFSYQEALQYAQESDRFLRPANFIKETPGKGSGIFTAKNGARVLVANLLGSVFMPCKVVDPFEAAENILCACSLMEQTDAIIFDFHAETTSEKQCLGHFLDGRVSVIVGTHTHIPTADAQILEGGSAYLTDAGMCGDYNSSLGMDKEEPLHRFLYKKKQTRYEPARGPATLCGLAVELSDRTGLAEKVSAVRIGPHLKPEIPDFW</sequence>
<dbReference type="RefSeq" id="WP_254771224.1">
    <property type="nucleotide sequence ID" value="NZ_CP101114.1"/>
</dbReference>
<dbReference type="PANTHER" id="PTHR36303:SF1">
    <property type="entry name" value="2',3'-CYCLIC-NUCLEOTIDE 2'-PHOSPHODIESTERASE"/>
    <property type="match status" value="1"/>
</dbReference>
<keyword evidence="2" id="KW-1185">Reference proteome</keyword>
<dbReference type="NCBIfam" id="TIGR00282">
    <property type="entry name" value="TIGR00282 family metallophosphoesterase"/>
    <property type="match status" value="1"/>
</dbReference>
<name>A0ABY5EXM6_9HYPH</name>
<dbReference type="Proteomes" id="UP001059475">
    <property type="component" value="Chromosome"/>
</dbReference>
<evidence type="ECO:0000313" key="1">
    <source>
        <dbReference type="EMBL" id="UTO29428.1"/>
    </source>
</evidence>
<gene>
    <name evidence="1" type="ORF">NMK50_08235</name>
</gene>
<protein>
    <submittedName>
        <fullName evidence="1">TIGR00282 family metallophosphoesterase</fullName>
    </submittedName>
</protein>
<dbReference type="Pfam" id="PF13277">
    <property type="entry name" value="YmdB"/>
    <property type="match status" value="1"/>
</dbReference>
<evidence type="ECO:0000313" key="2">
    <source>
        <dbReference type="Proteomes" id="UP001059475"/>
    </source>
</evidence>
<dbReference type="EMBL" id="CP101114">
    <property type="protein sequence ID" value="UTO29428.1"/>
    <property type="molecule type" value="Genomic_DNA"/>
</dbReference>
<dbReference type="Gene3D" id="3.60.21.10">
    <property type="match status" value="1"/>
</dbReference>